<feature type="non-terminal residue" evidence="1">
    <location>
        <position position="163"/>
    </location>
</feature>
<evidence type="ECO:0000313" key="1">
    <source>
        <dbReference type="EMBL" id="SVB33784.1"/>
    </source>
</evidence>
<accession>A0A382D6W3</accession>
<dbReference type="AlphaFoldDB" id="A0A382D6W3"/>
<proteinExistence type="predicted"/>
<sequence length="163" mass="19133">MDLFYTAEWMARQDQEKNLPVLKKLKLQPVQEDRTVFVLIEGDTEKARIDLHDRNPGEVFKAFIRDNGNTFNIIDDSEDSSSIQLRGEGTLLEAQCRGWLRQRICMKHEGKEYQLLRNLLTRSFTLLEENGKELGHIRAESFFSDNYLVEMPQDFPFSLMLFL</sequence>
<reference evidence="1" key="1">
    <citation type="submission" date="2018-05" db="EMBL/GenBank/DDBJ databases">
        <authorList>
            <person name="Lanie J.A."/>
            <person name="Ng W.-L."/>
            <person name="Kazmierczak K.M."/>
            <person name="Andrzejewski T.M."/>
            <person name="Davidsen T.M."/>
            <person name="Wayne K.J."/>
            <person name="Tettelin H."/>
            <person name="Glass J.I."/>
            <person name="Rusch D."/>
            <person name="Podicherti R."/>
            <person name="Tsui H.-C.T."/>
            <person name="Winkler M.E."/>
        </authorList>
    </citation>
    <scope>NUCLEOTIDE SEQUENCE</scope>
</reference>
<organism evidence="1">
    <name type="scientific">marine metagenome</name>
    <dbReference type="NCBI Taxonomy" id="408172"/>
    <lineage>
        <taxon>unclassified sequences</taxon>
        <taxon>metagenomes</taxon>
        <taxon>ecological metagenomes</taxon>
    </lineage>
</organism>
<dbReference type="EMBL" id="UINC01037781">
    <property type="protein sequence ID" value="SVB33784.1"/>
    <property type="molecule type" value="Genomic_DNA"/>
</dbReference>
<protein>
    <submittedName>
        <fullName evidence="1">Uncharacterized protein</fullName>
    </submittedName>
</protein>
<gene>
    <name evidence="1" type="ORF">METZ01_LOCUS186638</name>
</gene>
<name>A0A382D6W3_9ZZZZ</name>